<feature type="region of interest" description="Disordered" evidence="5">
    <location>
        <begin position="283"/>
        <end position="331"/>
    </location>
</feature>
<accession>A0AA38XTZ9</accession>
<dbReference type="GO" id="GO:0016020">
    <property type="term" value="C:membrane"/>
    <property type="evidence" value="ECO:0007669"/>
    <property type="project" value="UniProtKB-SubCell"/>
</dbReference>
<evidence type="ECO:0000256" key="4">
    <source>
        <dbReference type="ARBA" id="ARBA00023136"/>
    </source>
</evidence>
<evidence type="ECO:0000256" key="5">
    <source>
        <dbReference type="SAM" id="MobiDB-lite"/>
    </source>
</evidence>
<dbReference type="PANTHER" id="PTHR15549">
    <property type="entry name" value="PAIRED IMMUNOGLOBULIN-LIKE TYPE 2 RECEPTOR"/>
    <property type="match status" value="1"/>
</dbReference>
<keyword evidence="3 6" id="KW-1133">Transmembrane helix</keyword>
<dbReference type="SUPFAM" id="SSF50370">
    <property type="entry name" value="Ricin B-like lectins"/>
    <property type="match status" value="1"/>
</dbReference>
<protein>
    <submittedName>
        <fullName evidence="7">Uncharacterized protein</fullName>
    </submittedName>
</protein>
<dbReference type="Gene3D" id="2.80.10.50">
    <property type="match status" value="1"/>
</dbReference>
<dbReference type="AlphaFoldDB" id="A0AA38XTZ9"/>
<dbReference type="Proteomes" id="UP001172681">
    <property type="component" value="Unassembled WGS sequence"/>
</dbReference>
<name>A0AA38XTZ9_9EURO</name>
<feature type="compositionally biased region" description="Polar residues" evidence="5">
    <location>
        <begin position="288"/>
        <end position="302"/>
    </location>
</feature>
<proteinExistence type="predicted"/>
<keyword evidence="8" id="KW-1185">Reference proteome</keyword>
<gene>
    <name evidence="7" type="ORF">H2204_011725</name>
</gene>
<keyword evidence="2 6" id="KW-0812">Transmembrane</keyword>
<organism evidence="7 8">
    <name type="scientific">Knufia peltigerae</name>
    <dbReference type="NCBI Taxonomy" id="1002370"/>
    <lineage>
        <taxon>Eukaryota</taxon>
        <taxon>Fungi</taxon>
        <taxon>Dikarya</taxon>
        <taxon>Ascomycota</taxon>
        <taxon>Pezizomycotina</taxon>
        <taxon>Eurotiomycetes</taxon>
        <taxon>Chaetothyriomycetidae</taxon>
        <taxon>Chaetothyriales</taxon>
        <taxon>Trichomeriaceae</taxon>
        <taxon>Knufia</taxon>
    </lineage>
</organism>
<reference evidence="7" key="1">
    <citation type="submission" date="2022-10" db="EMBL/GenBank/DDBJ databases">
        <title>Culturing micro-colonial fungi from biological soil crusts in the Mojave desert and describing Neophaeococcomyces mojavensis, and introducing the new genera and species Taxawa tesnikishii.</title>
        <authorList>
            <person name="Kurbessoian T."/>
            <person name="Stajich J.E."/>
        </authorList>
    </citation>
    <scope>NUCLEOTIDE SEQUENCE</scope>
    <source>
        <strain evidence="7">TK_35</strain>
    </source>
</reference>
<comment type="caution">
    <text evidence="7">The sequence shown here is derived from an EMBL/GenBank/DDBJ whole genome shotgun (WGS) entry which is preliminary data.</text>
</comment>
<feature type="region of interest" description="Disordered" evidence="5">
    <location>
        <begin position="238"/>
        <end position="258"/>
    </location>
</feature>
<dbReference type="InterPro" id="IPR051694">
    <property type="entry name" value="Immunoregulatory_rcpt-like"/>
</dbReference>
<dbReference type="InterPro" id="IPR035992">
    <property type="entry name" value="Ricin_B-like_lectins"/>
</dbReference>
<feature type="transmembrane region" description="Helical" evidence="6">
    <location>
        <begin position="209"/>
        <end position="231"/>
    </location>
</feature>
<evidence type="ECO:0000313" key="7">
    <source>
        <dbReference type="EMBL" id="KAJ9621809.1"/>
    </source>
</evidence>
<keyword evidence="4 6" id="KW-0472">Membrane</keyword>
<evidence type="ECO:0000313" key="8">
    <source>
        <dbReference type="Proteomes" id="UP001172681"/>
    </source>
</evidence>
<evidence type="ECO:0000256" key="2">
    <source>
        <dbReference type="ARBA" id="ARBA00022692"/>
    </source>
</evidence>
<dbReference type="EMBL" id="JAPDRN010000112">
    <property type="protein sequence ID" value="KAJ9621809.1"/>
    <property type="molecule type" value="Genomic_DNA"/>
</dbReference>
<feature type="region of interest" description="Disordered" evidence="5">
    <location>
        <begin position="182"/>
        <end position="204"/>
    </location>
</feature>
<dbReference type="PANTHER" id="PTHR15549:SF26">
    <property type="entry name" value="AXIAL BUDDING PATTERN PROTEIN 2-RELATED"/>
    <property type="match status" value="1"/>
</dbReference>
<evidence type="ECO:0000256" key="3">
    <source>
        <dbReference type="ARBA" id="ARBA00022989"/>
    </source>
</evidence>
<sequence length="331" mass="36384">MAPPMLDPNTWYRIYFNDQGLHYLTTLPNGTSAASKDKTIYNLWQVLTHDDGHFSFRQNRTQVDWWQLGTYLDPYGGQEPDNKPQLQVMTNDTSQRWNIDQWGEQLPWKIRNVELGDPVLDCHKELARVFMKLHPSTGLVNQRWYFTSVAKVQEATTTSTAATTTASSSPTATSTAHVVTITSVPTSSPSSPVQEEESSSDGLSTGAKAGIGIGVCLVAILILAPLVWLLVRRRKRKAKRPSTGTIDSMKPLQLPGNDRGGVYVKPQLPGNTRGGVYVKPQLPGQGSLHLQPSQSGQLSELQATPDIRPSELPADPMAREIMSAASAMPPR</sequence>
<dbReference type="GO" id="GO:0071944">
    <property type="term" value="C:cell periphery"/>
    <property type="evidence" value="ECO:0007669"/>
    <property type="project" value="UniProtKB-ARBA"/>
</dbReference>
<evidence type="ECO:0000256" key="6">
    <source>
        <dbReference type="SAM" id="Phobius"/>
    </source>
</evidence>
<evidence type="ECO:0000256" key="1">
    <source>
        <dbReference type="ARBA" id="ARBA00004167"/>
    </source>
</evidence>
<feature type="compositionally biased region" description="Low complexity" evidence="5">
    <location>
        <begin position="182"/>
        <end position="193"/>
    </location>
</feature>
<comment type="subcellular location">
    <subcellularLocation>
        <location evidence="1">Membrane</location>
        <topology evidence="1">Single-pass membrane protein</topology>
    </subcellularLocation>
</comment>